<name>A0A4Q1ULL8_9BRAD</name>
<dbReference type="PANTHER" id="PTHR14239:SF10">
    <property type="entry name" value="REDUCTASE"/>
    <property type="match status" value="1"/>
</dbReference>
<protein>
    <recommendedName>
        <fullName evidence="3">Pyrroline-5-carboxylate reductase catalytic N-terminal domain-containing protein</fullName>
    </recommendedName>
</protein>
<dbReference type="SUPFAM" id="SSF51735">
    <property type="entry name" value="NAD(P)-binding Rossmann-fold domains"/>
    <property type="match status" value="1"/>
</dbReference>
<dbReference type="GO" id="GO:0016491">
    <property type="term" value="F:oxidoreductase activity"/>
    <property type="evidence" value="ECO:0007669"/>
    <property type="project" value="UniProtKB-KW"/>
</dbReference>
<dbReference type="Pfam" id="PF03807">
    <property type="entry name" value="F420_oxidored"/>
    <property type="match status" value="1"/>
</dbReference>
<dbReference type="Proteomes" id="UP000290819">
    <property type="component" value="Unassembled WGS sequence"/>
</dbReference>
<dbReference type="PANTHER" id="PTHR14239">
    <property type="entry name" value="DUDULIN-RELATED"/>
    <property type="match status" value="1"/>
</dbReference>
<evidence type="ECO:0000313" key="4">
    <source>
        <dbReference type="EMBL" id="RXT35370.1"/>
    </source>
</evidence>
<gene>
    <name evidence="4" type="ORF">B5V03_36500</name>
</gene>
<comment type="caution">
    <text evidence="4">The sequence shown here is derived from an EMBL/GenBank/DDBJ whole genome shotgun (WGS) entry which is preliminary data.</text>
</comment>
<dbReference type="EMBL" id="MZXW01000053">
    <property type="protein sequence ID" value="RXT35370.1"/>
    <property type="molecule type" value="Genomic_DNA"/>
</dbReference>
<dbReference type="InterPro" id="IPR028939">
    <property type="entry name" value="P5C_Rdtase_cat_N"/>
</dbReference>
<reference evidence="4 5" key="1">
    <citation type="submission" date="2017-03" db="EMBL/GenBank/DDBJ databases">
        <authorList>
            <person name="Safronova V.I."/>
            <person name="Sazanova A.L."/>
            <person name="Chirak E.R."/>
        </authorList>
    </citation>
    <scope>NUCLEOTIDE SEQUENCE [LARGE SCALE GENOMIC DNA]</scope>
    <source>
        <strain evidence="4 5">Opo-243</strain>
    </source>
</reference>
<dbReference type="Gene3D" id="3.40.50.720">
    <property type="entry name" value="NAD(P)-binding Rossmann-like Domain"/>
    <property type="match status" value="1"/>
</dbReference>
<accession>A0A4Q1ULL8</accession>
<sequence length="246" mass="25977">MPIQYIRLVLPQHCLYYPARPRALPCGHQKRESVMRIGIVGIGAVGRTLGTIWARAGHEVAFGSRDPVRATEAATGLAGARATTQEQAAAFGEVVLWTPRGVMPADPDMLAGKIVIDPNNREPGPGGGYASPRPQGPSFAEQLQAAAPRARVVKAFNTVVMRLLRENPERLSASGAQVFLAGDDAEAKTVAAALAADIGLGAVDLGGLESAWMAEAMADTFRQAMKTSPAGWRQALVFADLAERPS</sequence>
<proteinExistence type="predicted"/>
<feature type="region of interest" description="Disordered" evidence="2">
    <location>
        <begin position="117"/>
        <end position="137"/>
    </location>
</feature>
<evidence type="ECO:0000259" key="3">
    <source>
        <dbReference type="Pfam" id="PF03807"/>
    </source>
</evidence>
<dbReference type="InterPro" id="IPR036291">
    <property type="entry name" value="NAD(P)-bd_dom_sf"/>
</dbReference>
<dbReference type="InterPro" id="IPR051267">
    <property type="entry name" value="STEAP_metalloreductase"/>
</dbReference>
<evidence type="ECO:0000313" key="5">
    <source>
        <dbReference type="Proteomes" id="UP000290819"/>
    </source>
</evidence>
<evidence type="ECO:0000256" key="1">
    <source>
        <dbReference type="ARBA" id="ARBA00023002"/>
    </source>
</evidence>
<feature type="domain" description="Pyrroline-5-carboxylate reductase catalytic N-terminal" evidence="3">
    <location>
        <begin position="36"/>
        <end position="120"/>
    </location>
</feature>
<evidence type="ECO:0000256" key="2">
    <source>
        <dbReference type="SAM" id="MobiDB-lite"/>
    </source>
</evidence>
<organism evidence="4 5">
    <name type="scientific">Bradyrhizobium betae</name>
    <dbReference type="NCBI Taxonomy" id="244734"/>
    <lineage>
        <taxon>Bacteria</taxon>
        <taxon>Pseudomonadati</taxon>
        <taxon>Pseudomonadota</taxon>
        <taxon>Alphaproteobacteria</taxon>
        <taxon>Hyphomicrobiales</taxon>
        <taxon>Nitrobacteraceae</taxon>
        <taxon>Bradyrhizobium</taxon>
    </lineage>
</organism>
<keyword evidence="5" id="KW-1185">Reference proteome</keyword>
<dbReference type="AlphaFoldDB" id="A0A4Q1ULL8"/>
<keyword evidence="1" id="KW-0560">Oxidoreductase</keyword>